<organism evidence="2 3">
    <name type="scientific">Mucilaginibacter mallensis</name>
    <dbReference type="NCBI Taxonomy" id="652787"/>
    <lineage>
        <taxon>Bacteria</taxon>
        <taxon>Pseudomonadati</taxon>
        <taxon>Bacteroidota</taxon>
        <taxon>Sphingobacteriia</taxon>
        <taxon>Sphingobacteriales</taxon>
        <taxon>Sphingobacteriaceae</taxon>
        <taxon>Mucilaginibacter</taxon>
    </lineage>
</organism>
<name>A0A1H2CAZ8_MUCMA</name>
<dbReference type="OrthoDB" id="677333at2"/>
<evidence type="ECO:0000313" key="2">
    <source>
        <dbReference type="EMBL" id="SDT67256.1"/>
    </source>
</evidence>
<feature type="transmembrane region" description="Helical" evidence="1">
    <location>
        <begin position="46"/>
        <end position="63"/>
    </location>
</feature>
<keyword evidence="3" id="KW-1185">Reference proteome</keyword>
<protein>
    <submittedName>
        <fullName evidence="2">Uncharacterized protein</fullName>
    </submittedName>
</protein>
<sequence length="140" mass="16142">MKNIGHTTIIFRSYYLTKSLYYLFGLGAITTVLIFLKSNLAVASELQISTTLVGFGSIIVIYLNKLEPHFIKLDEEQLSIDYINKLLFSRPSKVYLRKEISMSLKKNIMTIYHKGVKLAIIRKAALEESDWNLLKEYFAI</sequence>
<dbReference type="Proteomes" id="UP000199679">
    <property type="component" value="Chromosome I"/>
</dbReference>
<keyword evidence="1" id="KW-1133">Transmembrane helix</keyword>
<evidence type="ECO:0000256" key="1">
    <source>
        <dbReference type="SAM" id="Phobius"/>
    </source>
</evidence>
<feature type="transmembrane region" description="Helical" evidence="1">
    <location>
        <begin position="20"/>
        <end position="40"/>
    </location>
</feature>
<proteinExistence type="predicted"/>
<reference evidence="2 3" key="1">
    <citation type="submission" date="2016-10" db="EMBL/GenBank/DDBJ databases">
        <authorList>
            <person name="de Groot N.N."/>
        </authorList>
    </citation>
    <scope>NUCLEOTIDE SEQUENCE [LARGE SCALE GENOMIC DNA]</scope>
    <source>
        <strain evidence="2 3">MP1X4</strain>
    </source>
</reference>
<dbReference type="AlphaFoldDB" id="A0A1H2CAZ8"/>
<keyword evidence="1" id="KW-0472">Membrane</keyword>
<dbReference type="EMBL" id="LT629740">
    <property type="protein sequence ID" value="SDT67256.1"/>
    <property type="molecule type" value="Genomic_DNA"/>
</dbReference>
<dbReference type="RefSeq" id="WP_091379241.1">
    <property type="nucleotide sequence ID" value="NZ_LT629740.1"/>
</dbReference>
<gene>
    <name evidence="2" type="ORF">SAMN05216490_4775</name>
</gene>
<keyword evidence="1" id="KW-0812">Transmembrane</keyword>
<evidence type="ECO:0000313" key="3">
    <source>
        <dbReference type="Proteomes" id="UP000199679"/>
    </source>
</evidence>
<dbReference type="STRING" id="652787.SAMN05216490_4775"/>
<accession>A0A1H2CAZ8</accession>